<evidence type="ECO:0008006" key="3">
    <source>
        <dbReference type="Google" id="ProtNLM"/>
    </source>
</evidence>
<name>A0AAV5WW99_9BILA</name>
<comment type="caution">
    <text evidence="1">The sequence shown here is derived from an EMBL/GenBank/DDBJ whole genome shotgun (WGS) entry which is preliminary data.</text>
</comment>
<accession>A0AAV5WW99</accession>
<dbReference type="EMBL" id="BTSY01000007">
    <property type="protein sequence ID" value="GMT35297.1"/>
    <property type="molecule type" value="Genomic_DNA"/>
</dbReference>
<dbReference type="PANTHER" id="PTHR31389:SF4">
    <property type="entry name" value="LD39211P"/>
    <property type="match status" value="1"/>
</dbReference>
<gene>
    <name evidence="1" type="ORF">PFISCL1PPCAC_26594</name>
</gene>
<dbReference type="Proteomes" id="UP001432322">
    <property type="component" value="Unassembled WGS sequence"/>
</dbReference>
<protein>
    <recommendedName>
        <fullName evidence="3">Peptidase</fullName>
    </recommendedName>
</protein>
<reference evidence="1" key="1">
    <citation type="submission" date="2023-10" db="EMBL/GenBank/DDBJ databases">
        <title>Genome assembly of Pristionchus species.</title>
        <authorList>
            <person name="Yoshida K."/>
            <person name="Sommer R.J."/>
        </authorList>
    </citation>
    <scope>NUCLEOTIDE SEQUENCE</scope>
    <source>
        <strain evidence="1">RS5133</strain>
    </source>
</reference>
<sequence>LRCRDRHHYDRGAIPSVDSRDLREESELIPSGFDEVIHSRNLRECQKYPYMLHSFTGHGIYAATAPGMYEYLPTNMTEIRKHKAKMFEAGLAFIVKRDEVIKDVLKWYVLCALEKNCMSPPGAFPACFFEEHTRFEEYANCHRYDQSALNILLANVNHYDRHYYTSDVVDFFRIEREFDEDEEIDITTMSCTKPMLVNNI</sequence>
<proteinExistence type="predicted"/>
<dbReference type="PANTHER" id="PTHR31389">
    <property type="entry name" value="LD39211P"/>
    <property type="match status" value="1"/>
</dbReference>
<evidence type="ECO:0000313" key="1">
    <source>
        <dbReference type="EMBL" id="GMT35297.1"/>
    </source>
</evidence>
<feature type="non-terminal residue" evidence="1">
    <location>
        <position position="1"/>
    </location>
</feature>
<evidence type="ECO:0000313" key="2">
    <source>
        <dbReference type="Proteomes" id="UP001432322"/>
    </source>
</evidence>
<keyword evidence="2" id="KW-1185">Reference proteome</keyword>
<organism evidence="1 2">
    <name type="scientific">Pristionchus fissidentatus</name>
    <dbReference type="NCBI Taxonomy" id="1538716"/>
    <lineage>
        <taxon>Eukaryota</taxon>
        <taxon>Metazoa</taxon>
        <taxon>Ecdysozoa</taxon>
        <taxon>Nematoda</taxon>
        <taxon>Chromadorea</taxon>
        <taxon>Rhabditida</taxon>
        <taxon>Rhabditina</taxon>
        <taxon>Diplogasteromorpha</taxon>
        <taxon>Diplogasteroidea</taxon>
        <taxon>Neodiplogasteridae</taxon>
        <taxon>Pristionchus</taxon>
    </lineage>
</organism>
<dbReference type="AlphaFoldDB" id="A0AAV5WW99"/>